<feature type="chain" id="PRO_5043719649" evidence="1">
    <location>
        <begin position="29"/>
        <end position="111"/>
    </location>
</feature>
<dbReference type="EMBL" id="BTSY01000007">
    <property type="protein sequence ID" value="GMT36303.1"/>
    <property type="molecule type" value="Genomic_DNA"/>
</dbReference>
<keyword evidence="3" id="KW-1185">Reference proteome</keyword>
<evidence type="ECO:0000313" key="2">
    <source>
        <dbReference type="EMBL" id="GMT36303.1"/>
    </source>
</evidence>
<organism evidence="2 3">
    <name type="scientific">Pristionchus fissidentatus</name>
    <dbReference type="NCBI Taxonomy" id="1538716"/>
    <lineage>
        <taxon>Eukaryota</taxon>
        <taxon>Metazoa</taxon>
        <taxon>Ecdysozoa</taxon>
        <taxon>Nematoda</taxon>
        <taxon>Chromadorea</taxon>
        <taxon>Rhabditida</taxon>
        <taxon>Rhabditina</taxon>
        <taxon>Diplogasteromorpha</taxon>
        <taxon>Diplogasteroidea</taxon>
        <taxon>Neodiplogasteridae</taxon>
        <taxon>Pristionchus</taxon>
    </lineage>
</organism>
<proteinExistence type="predicted"/>
<dbReference type="Proteomes" id="UP001432322">
    <property type="component" value="Unassembled WGS sequence"/>
</dbReference>
<protein>
    <submittedName>
        <fullName evidence="2">Uncharacterized protein</fullName>
    </submittedName>
</protein>
<evidence type="ECO:0000313" key="3">
    <source>
        <dbReference type="Proteomes" id="UP001432322"/>
    </source>
</evidence>
<accession>A0AAV5WY89</accession>
<sequence>AHFTFDRAAMKGLALILLCSVLISVVASSIIDNRFKRQTFVYDEDLKQVAQIHPGTKIIVGHAARYAPQEWPAWYTRTMMQWEGQSRLAPFASTDPRYVPYHSGKSWNKIA</sequence>
<keyword evidence="1" id="KW-0732">Signal</keyword>
<evidence type="ECO:0000256" key="1">
    <source>
        <dbReference type="SAM" id="SignalP"/>
    </source>
</evidence>
<gene>
    <name evidence="2" type="ORF">PFISCL1PPCAC_27600</name>
</gene>
<name>A0AAV5WY89_9BILA</name>
<comment type="caution">
    <text evidence="2">The sequence shown here is derived from an EMBL/GenBank/DDBJ whole genome shotgun (WGS) entry which is preliminary data.</text>
</comment>
<feature type="signal peptide" evidence="1">
    <location>
        <begin position="1"/>
        <end position="28"/>
    </location>
</feature>
<feature type="non-terminal residue" evidence="2">
    <location>
        <position position="1"/>
    </location>
</feature>
<reference evidence="2" key="1">
    <citation type="submission" date="2023-10" db="EMBL/GenBank/DDBJ databases">
        <title>Genome assembly of Pristionchus species.</title>
        <authorList>
            <person name="Yoshida K."/>
            <person name="Sommer R.J."/>
        </authorList>
    </citation>
    <scope>NUCLEOTIDE SEQUENCE</scope>
    <source>
        <strain evidence="2">RS5133</strain>
    </source>
</reference>
<dbReference type="AlphaFoldDB" id="A0AAV5WY89"/>